<proteinExistence type="predicted"/>
<sequence>MTLPDFVDGVEVLWRPGCPFCSRLRRGLHRRGIEVVETDIWQDRAAAARIRAVTGGDEIVPTVFVGPVALVNPSVREVESAIERHLPGRVGELIGPRPRTVWSRLADTVRGRPAADPSRRSKES</sequence>
<dbReference type="RefSeq" id="WP_040271446.1">
    <property type="nucleotide sequence ID" value="NZ_JAJNCM010000018.1"/>
</dbReference>
<dbReference type="Proteomes" id="UP000042997">
    <property type="component" value="Unassembled WGS sequence"/>
</dbReference>
<organism evidence="3 4">
    <name type="scientific">Rhodococcus ruber</name>
    <dbReference type="NCBI Taxonomy" id="1830"/>
    <lineage>
        <taxon>Bacteria</taxon>
        <taxon>Bacillati</taxon>
        <taxon>Actinomycetota</taxon>
        <taxon>Actinomycetes</taxon>
        <taxon>Mycobacteriales</taxon>
        <taxon>Nocardiaceae</taxon>
        <taxon>Rhodococcus</taxon>
    </lineage>
</organism>
<dbReference type="Gene3D" id="3.40.30.10">
    <property type="entry name" value="Glutaredoxin"/>
    <property type="match status" value="1"/>
</dbReference>
<evidence type="ECO:0000259" key="2">
    <source>
        <dbReference type="Pfam" id="PF00462"/>
    </source>
</evidence>
<dbReference type="eggNOG" id="COG0695">
    <property type="taxonomic scope" value="Bacteria"/>
</dbReference>
<feature type="domain" description="Glutaredoxin" evidence="2">
    <location>
        <begin position="10"/>
        <end position="66"/>
    </location>
</feature>
<evidence type="ECO:0000256" key="1">
    <source>
        <dbReference type="SAM" id="MobiDB-lite"/>
    </source>
</evidence>
<evidence type="ECO:0000313" key="4">
    <source>
        <dbReference type="Proteomes" id="UP000042997"/>
    </source>
</evidence>
<dbReference type="InterPro" id="IPR036249">
    <property type="entry name" value="Thioredoxin-like_sf"/>
</dbReference>
<evidence type="ECO:0000313" key="3">
    <source>
        <dbReference type="EMBL" id="CDZ88316.1"/>
    </source>
</evidence>
<dbReference type="AlphaFoldDB" id="A0A098BKR9"/>
<accession>A0A098BKR9</accession>
<protein>
    <recommendedName>
        <fullName evidence="2">Glutaredoxin domain-containing protein</fullName>
    </recommendedName>
</protein>
<dbReference type="OrthoDB" id="8991911at2"/>
<gene>
    <name evidence="3" type="ORF">RHRU231_40066</name>
</gene>
<dbReference type="PROSITE" id="PS51354">
    <property type="entry name" value="GLUTAREDOXIN_2"/>
    <property type="match status" value="1"/>
</dbReference>
<dbReference type="SUPFAM" id="SSF52833">
    <property type="entry name" value="Thioredoxin-like"/>
    <property type="match status" value="1"/>
</dbReference>
<dbReference type="InterPro" id="IPR002109">
    <property type="entry name" value="Glutaredoxin"/>
</dbReference>
<reference evidence="3 4" key="1">
    <citation type="journal article" date="2014" name="Genome Announc.">
        <title>Draft Genome Sequence of Propane- and Butane-Oxidizing Actinobacterium Rhodococcus ruber IEGM 231.</title>
        <authorList>
            <person name="Ivshina I.B."/>
            <person name="Kuyukina M.S."/>
            <person name="Krivoruchko A.V."/>
            <person name="Barbe V."/>
            <person name="Fischer C."/>
        </authorList>
    </citation>
    <scope>NUCLEOTIDE SEQUENCE [LARGE SCALE GENOMIC DNA]</scope>
</reference>
<name>A0A098BKR9_9NOCA</name>
<dbReference type="EMBL" id="CCSD01000050">
    <property type="protein sequence ID" value="CDZ88316.1"/>
    <property type="molecule type" value="Genomic_DNA"/>
</dbReference>
<feature type="region of interest" description="Disordered" evidence="1">
    <location>
        <begin position="105"/>
        <end position="124"/>
    </location>
</feature>
<dbReference type="Pfam" id="PF00462">
    <property type="entry name" value="Glutaredoxin"/>
    <property type="match status" value="1"/>
</dbReference>